<sequence>MTVNKRIKIEEGELSQFSGNMSQDERLGASSDINRISPCPLDHAPSNEMDSWTRNFIGSDFQRVELIIIIFIVIEEYLEPLLGRLLDDGRYMSRFFSDVNIPQRRINKPSWKFNLSTGEKYVSV</sequence>
<gene>
    <name evidence="1" type="ORF">CDAR_400191</name>
</gene>
<dbReference type="Proteomes" id="UP001054837">
    <property type="component" value="Unassembled WGS sequence"/>
</dbReference>
<keyword evidence="2" id="KW-1185">Reference proteome</keyword>
<evidence type="ECO:0000313" key="1">
    <source>
        <dbReference type="EMBL" id="GIY31738.1"/>
    </source>
</evidence>
<evidence type="ECO:0000313" key="2">
    <source>
        <dbReference type="Proteomes" id="UP001054837"/>
    </source>
</evidence>
<reference evidence="1 2" key="1">
    <citation type="submission" date="2021-06" db="EMBL/GenBank/DDBJ databases">
        <title>Caerostris darwini draft genome.</title>
        <authorList>
            <person name="Kono N."/>
            <person name="Arakawa K."/>
        </authorList>
    </citation>
    <scope>NUCLEOTIDE SEQUENCE [LARGE SCALE GENOMIC DNA]</scope>
</reference>
<name>A0AAV4SBR3_9ARAC</name>
<protein>
    <recommendedName>
        <fullName evidence="3">Maturase K</fullName>
    </recommendedName>
</protein>
<organism evidence="1 2">
    <name type="scientific">Caerostris darwini</name>
    <dbReference type="NCBI Taxonomy" id="1538125"/>
    <lineage>
        <taxon>Eukaryota</taxon>
        <taxon>Metazoa</taxon>
        <taxon>Ecdysozoa</taxon>
        <taxon>Arthropoda</taxon>
        <taxon>Chelicerata</taxon>
        <taxon>Arachnida</taxon>
        <taxon>Araneae</taxon>
        <taxon>Araneomorphae</taxon>
        <taxon>Entelegynae</taxon>
        <taxon>Araneoidea</taxon>
        <taxon>Araneidae</taxon>
        <taxon>Caerostris</taxon>
    </lineage>
</organism>
<dbReference type="EMBL" id="BPLQ01007714">
    <property type="protein sequence ID" value="GIY31738.1"/>
    <property type="molecule type" value="Genomic_DNA"/>
</dbReference>
<accession>A0AAV4SBR3</accession>
<proteinExistence type="predicted"/>
<comment type="caution">
    <text evidence="1">The sequence shown here is derived from an EMBL/GenBank/DDBJ whole genome shotgun (WGS) entry which is preliminary data.</text>
</comment>
<dbReference type="AlphaFoldDB" id="A0AAV4SBR3"/>
<evidence type="ECO:0008006" key="3">
    <source>
        <dbReference type="Google" id="ProtNLM"/>
    </source>
</evidence>